<evidence type="ECO:0000256" key="3">
    <source>
        <dbReference type="ARBA" id="ARBA00022729"/>
    </source>
</evidence>
<dbReference type="Proteomes" id="UP001204015">
    <property type="component" value="Unassembled WGS sequence"/>
</dbReference>
<evidence type="ECO:0000259" key="6">
    <source>
        <dbReference type="Pfam" id="PF07980"/>
    </source>
</evidence>
<evidence type="ECO:0000256" key="2">
    <source>
        <dbReference type="ARBA" id="ARBA00006275"/>
    </source>
</evidence>
<evidence type="ECO:0000256" key="1">
    <source>
        <dbReference type="ARBA" id="ARBA00004442"/>
    </source>
</evidence>
<feature type="domain" description="RagB/SusD" evidence="6">
    <location>
        <begin position="339"/>
        <end position="662"/>
    </location>
</feature>
<accession>A0ABT1BTY3</accession>
<reference evidence="8 9" key="1">
    <citation type="submission" date="2022-06" db="EMBL/GenBank/DDBJ databases">
        <title>A taxonomic note on the genus Prevotella: Description of four novel genera and emended description of the genera Hallella and Xylanibacter.</title>
        <authorList>
            <person name="Hitch T.C.A."/>
        </authorList>
    </citation>
    <scope>NUCLEOTIDE SEQUENCE [LARGE SCALE GENOMIC DNA]</scope>
    <source>
        <strain evidence="8 9">DSM 100619</strain>
    </source>
</reference>
<dbReference type="Pfam" id="PF07980">
    <property type="entry name" value="SusD_RagB"/>
    <property type="match status" value="1"/>
</dbReference>
<evidence type="ECO:0000313" key="9">
    <source>
        <dbReference type="Proteomes" id="UP001204015"/>
    </source>
</evidence>
<keyword evidence="4" id="KW-0472">Membrane</keyword>
<protein>
    <submittedName>
        <fullName evidence="8">RagB/SusD family nutrient uptake outer membrane protein</fullName>
    </submittedName>
</protein>
<dbReference type="SUPFAM" id="SSF48452">
    <property type="entry name" value="TPR-like"/>
    <property type="match status" value="1"/>
</dbReference>
<comment type="similarity">
    <text evidence="2">Belongs to the SusD family.</text>
</comment>
<evidence type="ECO:0000256" key="4">
    <source>
        <dbReference type="ARBA" id="ARBA00023136"/>
    </source>
</evidence>
<keyword evidence="5" id="KW-0998">Cell outer membrane</keyword>
<dbReference type="Gene3D" id="1.25.40.390">
    <property type="match status" value="1"/>
</dbReference>
<keyword evidence="9" id="KW-1185">Reference proteome</keyword>
<dbReference type="InterPro" id="IPR011990">
    <property type="entry name" value="TPR-like_helical_dom_sf"/>
</dbReference>
<dbReference type="Pfam" id="PF14322">
    <property type="entry name" value="SusD-like_3"/>
    <property type="match status" value="1"/>
</dbReference>
<dbReference type="PROSITE" id="PS51257">
    <property type="entry name" value="PROKAR_LIPOPROTEIN"/>
    <property type="match status" value="1"/>
</dbReference>
<keyword evidence="3" id="KW-0732">Signal</keyword>
<dbReference type="EMBL" id="JAMXLY010000003">
    <property type="protein sequence ID" value="MCO6024546.1"/>
    <property type="molecule type" value="Genomic_DNA"/>
</dbReference>
<evidence type="ECO:0000259" key="7">
    <source>
        <dbReference type="Pfam" id="PF14322"/>
    </source>
</evidence>
<evidence type="ECO:0000256" key="5">
    <source>
        <dbReference type="ARBA" id="ARBA00023237"/>
    </source>
</evidence>
<dbReference type="InterPro" id="IPR012944">
    <property type="entry name" value="SusD_RagB_dom"/>
</dbReference>
<comment type="caution">
    <text evidence="8">The sequence shown here is derived from an EMBL/GenBank/DDBJ whole genome shotgun (WGS) entry which is preliminary data.</text>
</comment>
<organism evidence="8 9">
    <name type="scientific">Segatella cerevisiae</name>
    <dbReference type="NCBI Taxonomy" id="2053716"/>
    <lineage>
        <taxon>Bacteria</taxon>
        <taxon>Pseudomonadati</taxon>
        <taxon>Bacteroidota</taxon>
        <taxon>Bacteroidia</taxon>
        <taxon>Bacteroidales</taxon>
        <taxon>Prevotellaceae</taxon>
        <taxon>Segatella</taxon>
    </lineage>
</organism>
<feature type="domain" description="SusD-like N-terminal" evidence="7">
    <location>
        <begin position="98"/>
        <end position="223"/>
    </location>
</feature>
<dbReference type="RefSeq" id="WP_252759909.1">
    <property type="nucleotide sequence ID" value="NZ_JAMXLY010000003.1"/>
</dbReference>
<evidence type="ECO:0000313" key="8">
    <source>
        <dbReference type="EMBL" id="MCO6024546.1"/>
    </source>
</evidence>
<name>A0ABT1BTY3_9BACT</name>
<proteinExistence type="inferred from homology"/>
<comment type="subcellular location">
    <subcellularLocation>
        <location evidence="1">Cell outer membrane</location>
    </subcellularLocation>
</comment>
<gene>
    <name evidence="8" type="ORF">NG821_01575</name>
</gene>
<dbReference type="InterPro" id="IPR033985">
    <property type="entry name" value="SusD-like_N"/>
</dbReference>
<sequence>MKNYSIKIAVGILVLGITFSGCSNILEETDREGYTPEYFKTEAGVKAGITALYANLRYYWGNGYWLIANETGTDEYTYGHGGNGNDLPIDMSGQGDLNASNCRADVLWNVAFTDINTASGVLENGSSAGISESLLSEARFFRALDYFELVQTFGGVPLDLGAGELKFNTNAVRISKRNTVPEIYTKAVFPDLITAIQNLPETGRVTGGVTKTAARLVLAKAYLTYGWWLQNPNNIPTYPESDRTDPDGHDALWYFQQAYDIALTAIQNPGPFGLQKSFYLVNVGNNDRNNEILLYADHTQNSSYYDGGTNADYSSGTSPGNFARWMCRWDYTFLESSKSATSWDKTRTVQREAVQGKDRPWKEMATPIEVSTKIFADKKYDSRYDGTFAYQFRGNWEKTSDLKDVKVMYNANNLPIAPEDSVLTFLDEDNPNVIYPVSGTKNVAGDGSSSAGYSNVGAGVLPGRADYVINPSGISRYAYLNNWKNGIYRTDNGTGLGKPNGDSPRPYPILKFSELYFIAAEAAVKGAKTQSGFSARDLINVIRARAGVWTYDNNRQRVKVADYSKEMVAETPATITVDYILEERSRELFGEGYRWWDLVRTQTWATKAGTYSICGIQAGDHNPEVITRTITPQDYLRPIPQGQIDALQMTDDEKTAFQNPGYNN</sequence>